<accession>A0A8J5T4V2</accession>
<evidence type="ECO:0000313" key="4">
    <source>
        <dbReference type="Proteomes" id="UP000729402"/>
    </source>
</evidence>
<dbReference type="OrthoDB" id="1894168at2759"/>
<dbReference type="AlphaFoldDB" id="A0A8J5T4V2"/>
<evidence type="ECO:0000313" key="3">
    <source>
        <dbReference type="EMBL" id="KAG8067116.1"/>
    </source>
</evidence>
<feature type="region of interest" description="Disordered" evidence="1">
    <location>
        <begin position="141"/>
        <end position="217"/>
    </location>
</feature>
<comment type="caution">
    <text evidence="3">The sequence shown here is derived from an EMBL/GenBank/DDBJ whole genome shotgun (WGS) entry which is preliminary data.</text>
</comment>
<keyword evidence="4" id="KW-1185">Reference proteome</keyword>
<gene>
    <name evidence="3" type="ORF">GUJ93_ZPchr0005g15284</name>
</gene>
<evidence type="ECO:0000256" key="1">
    <source>
        <dbReference type="SAM" id="MobiDB-lite"/>
    </source>
</evidence>
<dbReference type="InterPro" id="IPR014002">
    <property type="entry name" value="Agenet_dom_plant"/>
</dbReference>
<proteinExistence type="predicted"/>
<sequence length="217" mass="24988">MKGFRGAWFRCKVDDMRVTKTGHLEYYLQYIDYPGDKKKWTRVFQKNSAYRMKNTRAGDLIDWLSEDCYWTAKITKLLSEDKVEVELLEPPIGEGGYYNADRKDIRPALDWCLENDWTVPLSQANGQSWYTVRLIHHKSDTECSSATSDGDEEEEQESMKRASNLLQETQLSSNLAISSDTDTISRQNRQKDTIATTKRISRSSSVSKPSAGDRHVQ</sequence>
<dbReference type="SMART" id="SM00743">
    <property type="entry name" value="Agenet"/>
    <property type="match status" value="1"/>
</dbReference>
<dbReference type="PANTHER" id="PTHR36805">
    <property type="entry name" value="AGENET DOMAIN-CONTAINING PROTEIN"/>
    <property type="match status" value="1"/>
</dbReference>
<dbReference type="PANTHER" id="PTHR36805:SF7">
    <property type="entry name" value="AGENET DOMAIN-CONTAINING PROTEIN"/>
    <property type="match status" value="1"/>
</dbReference>
<dbReference type="InterPro" id="IPR008395">
    <property type="entry name" value="Agenet-like_dom"/>
</dbReference>
<dbReference type="Proteomes" id="UP000729402">
    <property type="component" value="Unassembled WGS sequence"/>
</dbReference>
<feature type="compositionally biased region" description="Polar residues" evidence="1">
    <location>
        <begin position="164"/>
        <end position="198"/>
    </location>
</feature>
<reference evidence="3" key="1">
    <citation type="journal article" date="2021" name="bioRxiv">
        <title>Whole Genome Assembly and Annotation of Northern Wild Rice, Zizania palustris L., Supports a Whole Genome Duplication in the Zizania Genus.</title>
        <authorList>
            <person name="Haas M."/>
            <person name="Kono T."/>
            <person name="Macchietto M."/>
            <person name="Millas R."/>
            <person name="McGilp L."/>
            <person name="Shao M."/>
            <person name="Duquette J."/>
            <person name="Hirsch C.N."/>
            <person name="Kimball J."/>
        </authorList>
    </citation>
    <scope>NUCLEOTIDE SEQUENCE</scope>
    <source>
        <tissue evidence="3">Fresh leaf tissue</tissue>
    </source>
</reference>
<protein>
    <recommendedName>
        <fullName evidence="2">Agenet domain-containing protein</fullName>
    </recommendedName>
</protein>
<dbReference type="EMBL" id="JAAALK010000284">
    <property type="protein sequence ID" value="KAG8067116.1"/>
    <property type="molecule type" value="Genomic_DNA"/>
</dbReference>
<reference evidence="3" key="2">
    <citation type="submission" date="2021-02" db="EMBL/GenBank/DDBJ databases">
        <authorList>
            <person name="Kimball J.A."/>
            <person name="Haas M.W."/>
            <person name="Macchietto M."/>
            <person name="Kono T."/>
            <person name="Duquette J."/>
            <person name="Shao M."/>
        </authorList>
    </citation>
    <scope>NUCLEOTIDE SEQUENCE</scope>
    <source>
        <tissue evidence="3">Fresh leaf tissue</tissue>
    </source>
</reference>
<name>A0A8J5T4V2_ZIZPA</name>
<organism evidence="3 4">
    <name type="scientific">Zizania palustris</name>
    <name type="common">Northern wild rice</name>
    <dbReference type="NCBI Taxonomy" id="103762"/>
    <lineage>
        <taxon>Eukaryota</taxon>
        <taxon>Viridiplantae</taxon>
        <taxon>Streptophyta</taxon>
        <taxon>Embryophyta</taxon>
        <taxon>Tracheophyta</taxon>
        <taxon>Spermatophyta</taxon>
        <taxon>Magnoliopsida</taxon>
        <taxon>Liliopsida</taxon>
        <taxon>Poales</taxon>
        <taxon>Poaceae</taxon>
        <taxon>BOP clade</taxon>
        <taxon>Oryzoideae</taxon>
        <taxon>Oryzeae</taxon>
        <taxon>Zizaniinae</taxon>
        <taxon>Zizania</taxon>
    </lineage>
</organism>
<feature type="domain" description="Agenet" evidence="2">
    <location>
        <begin position="53"/>
        <end position="113"/>
    </location>
</feature>
<evidence type="ECO:0000259" key="2">
    <source>
        <dbReference type="SMART" id="SM00743"/>
    </source>
</evidence>
<dbReference type="Pfam" id="PF05641">
    <property type="entry name" value="Agenet"/>
    <property type="match status" value="1"/>
</dbReference>